<dbReference type="GO" id="GO:0030572">
    <property type="term" value="F:phosphatidyltransferase activity"/>
    <property type="evidence" value="ECO:0007669"/>
    <property type="project" value="UniProtKB-ARBA"/>
</dbReference>
<reference evidence="7 8" key="1">
    <citation type="submission" date="2017-03" db="EMBL/GenBank/DDBJ databases">
        <title>Whole genome sequences of fourteen strains of Bradyrhizobium canariense and one strain of Bradyrhizobium japonicum isolated from Lupinus (Papilionoideae: Genisteae) species in Algeria.</title>
        <authorList>
            <person name="Crovadore J."/>
            <person name="Chekireb D."/>
            <person name="Brachmann A."/>
            <person name="Chablais R."/>
            <person name="Cochard B."/>
            <person name="Lefort F."/>
        </authorList>
    </citation>
    <scope>NUCLEOTIDE SEQUENCE [LARGE SCALE GENOMIC DNA]</scope>
    <source>
        <strain evidence="7 8">UBMA195</strain>
    </source>
</reference>
<dbReference type="InterPro" id="IPR025202">
    <property type="entry name" value="PLD-like_dom"/>
</dbReference>
<dbReference type="GO" id="GO:0005576">
    <property type="term" value="C:extracellular region"/>
    <property type="evidence" value="ECO:0007669"/>
    <property type="project" value="UniProtKB-SubCell"/>
</dbReference>
<accession>A0A1X3HC82</accession>
<dbReference type="GO" id="GO:0032049">
    <property type="term" value="P:cardiolipin biosynthetic process"/>
    <property type="evidence" value="ECO:0007669"/>
    <property type="project" value="UniProtKB-ARBA"/>
</dbReference>
<dbReference type="AlphaFoldDB" id="A0A1X3HC82"/>
<evidence type="ECO:0000313" key="7">
    <source>
        <dbReference type="EMBL" id="OSJ15656.1"/>
    </source>
</evidence>
<sequence>MSVVQVAIPVLRGRRRFHVEKGKRWSLIEHLMLESVARTPATAADLAQRSSLPRRVVVEAFIRLMRVGWVELAAGSDGLSFVATDSGQAQIKNGSLQALTVTTPRWMGFLIDQVSGSVFRRSEIAARHRNELAKLGENLVYLQKSPDHDKEDLAELFAALEGEDEVIVRVEASPDRFLERFAVVTVVNDTIEGLPARANPALREVIRSAAAQSLKKSEAKTAVSAVPGPLRPSPAAATTTALFEQNDLLIDAQDHSSALDRALAQAREEVIIHSTFISEKSIPAILPKLIGAASKGTIVRVMWGQDDDGTSVSSSRRAVSALQRAIDETGWGGQIRIHSFTTRSHAKLLIADDGRGQWSAIVGSCNWLSSDFDSFESSVRVREPALVGQLVRHLASMSLGSPGVWHEFATDLTILGRRIEQVPRPAGRTARMKILLAPDHGALVLEARDSAVRRIFVTSHRIGIAGRPMIIIPALAAVRESRIEVGLYYGRPTGPLSGIDAAGLTRELAKQGIGFRPIHQPRLHAKILAWDDDNLAVTSQNWLSADPSDVARLSEIGVFVESNRIADYLIRRFEHARSR</sequence>
<dbReference type="RefSeq" id="WP_085358319.1">
    <property type="nucleotide sequence ID" value="NZ_NAFD01000163.1"/>
</dbReference>
<dbReference type="InterPro" id="IPR001736">
    <property type="entry name" value="PLipase_D/transphosphatidylase"/>
</dbReference>
<comment type="function">
    <text evidence="1">Could be a virulence factor.</text>
</comment>
<comment type="subcellular location">
    <subcellularLocation>
        <location evidence="2">Secreted</location>
    </subcellularLocation>
</comment>
<protein>
    <recommendedName>
        <fullName evidence="3">Phospholipase D</fullName>
    </recommendedName>
    <alternativeName>
        <fullName evidence="5">Choline phosphatase</fullName>
    </alternativeName>
</protein>
<organism evidence="7 8">
    <name type="scientific">Bradyrhizobium canariense</name>
    <dbReference type="NCBI Taxonomy" id="255045"/>
    <lineage>
        <taxon>Bacteria</taxon>
        <taxon>Pseudomonadati</taxon>
        <taxon>Pseudomonadota</taxon>
        <taxon>Alphaproteobacteria</taxon>
        <taxon>Hyphomicrobiales</taxon>
        <taxon>Nitrobacteraceae</taxon>
        <taxon>Bradyrhizobium</taxon>
    </lineage>
</organism>
<dbReference type="PROSITE" id="PS50035">
    <property type="entry name" value="PLD"/>
    <property type="match status" value="1"/>
</dbReference>
<proteinExistence type="predicted"/>
<name>A0A1X3HC82_9BRAD</name>
<dbReference type="PANTHER" id="PTHR21248:SF22">
    <property type="entry name" value="PHOSPHOLIPASE D"/>
    <property type="match status" value="1"/>
</dbReference>
<gene>
    <name evidence="7" type="ORF">BSZ18_07255</name>
</gene>
<dbReference type="SUPFAM" id="SSF56024">
    <property type="entry name" value="Phospholipase D/nuclease"/>
    <property type="match status" value="2"/>
</dbReference>
<evidence type="ECO:0000256" key="5">
    <source>
        <dbReference type="ARBA" id="ARBA00029594"/>
    </source>
</evidence>
<evidence type="ECO:0000259" key="6">
    <source>
        <dbReference type="PROSITE" id="PS50035"/>
    </source>
</evidence>
<dbReference type="Proteomes" id="UP000193553">
    <property type="component" value="Unassembled WGS sequence"/>
</dbReference>
<dbReference type="PANTHER" id="PTHR21248">
    <property type="entry name" value="CARDIOLIPIN SYNTHASE"/>
    <property type="match status" value="1"/>
</dbReference>
<dbReference type="Gene3D" id="3.30.870.10">
    <property type="entry name" value="Endonuclease Chain A"/>
    <property type="match status" value="2"/>
</dbReference>
<comment type="caution">
    <text evidence="7">The sequence shown here is derived from an EMBL/GenBank/DDBJ whole genome shotgun (WGS) entry which is preliminary data.</text>
</comment>
<evidence type="ECO:0000256" key="1">
    <source>
        <dbReference type="ARBA" id="ARBA00003145"/>
    </source>
</evidence>
<dbReference type="OrthoDB" id="8410695at2"/>
<dbReference type="EMBL" id="NAFI01000153">
    <property type="protein sequence ID" value="OSJ15656.1"/>
    <property type="molecule type" value="Genomic_DNA"/>
</dbReference>
<feature type="domain" description="PLD phosphodiesterase" evidence="6">
    <location>
        <begin position="340"/>
        <end position="371"/>
    </location>
</feature>
<keyword evidence="4" id="KW-0964">Secreted</keyword>
<dbReference type="Pfam" id="PF13091">
    <property type="entry name" value="PLDc_2"/>
    <property type="match status" value="1"/>
</dbReference>
<evidence type="ECO:0000313" key="8">
    <source>
        <dbReference type="Proteomes" id="UP000193553"/>
    </source>
</evidence>
<evidence type="ECO:0000256" key="2">
    <source>
        <dbReference type="ARBA" id="ARBA00004613"/>
    </source>
</evidence>
<evidence type="ECO:0000256" key="3">
    <source>
        <dbReference type="ARBA" id="ARBA00018392"/>
    </source>
</evidence>
<evidence type="ECO:0000256" key="4">
    <source>
        <dbReference type="ARBA" id="ARBA00022525"/>
    </source>
</evidence>